<keyword evidence="3" id="KW-1185">Reference proteome</keyword>
<dbReference type="AlphaFoldDB" id="A0A8K1CPC1"/>
<accession>A0A8K1CPC1</accession>
<feature type="compositionally biased region" description="Polar residues" evidence="1">
    <location>
        <begin position="827"/>
        <end position="841"/>
    </location>
</feature>
<evidence type="ECO:0000256" key="1">
    <source>
        <dbReference type="SAM" id="MobiDB-lite"/>
    </source>
</evidence>
<feature type="region of interest" description="Disordered" evidence="1">
    <location>
        <begin position="827"/>
        <end position="849"/>
    </location>
</feature>
<evidence type="ECO:0000313" key="2">
    <source>
        <dbReference type="EMBL" id="TMW66281.1"/>
    </source>
</evidence>
<comment type="caution">
    <text evidence="2">The sequence shown here is derived from an EMBL/GenBank/DDBJ whole genome shotgun (WGS) entry which is preliminary data.</text>
</comment>
<name>A0A8K1CPC1_PYTOL</name>
<feature type="region of interest" description="Disordered" evidence="1">
    <location>
        <begin position="542"/>
        <end position="577"/>
    </location>
</feature>
<sequence length="964" mass="108470">MIYETLQQLLGEFFENVQEENVFFSLGDLFDPSKLQLSDVFLRTELINALHLPFELRVGYIGDVQVEGFVGFVAGSPLNITLDNVCLVIAHKPVDWHNELAWRYAKELLLALLQCVSNPSFQAKLQSESDSFISPAKWFFGRVQSAIAETTVKIEHVHVRFESEYDGRMMAYGLHLPLIQISTPNADDHILHRRHQNGVTYPSASDLLTSKLLCLSGILIYCDLNATSFVPSKDRHELHKSLREQCSKPFTADVSRDLVRIKALWVKADFARDSSSTIGWGIAALDLVTDEIQIDFDFEQVKALNAELQHVLQFFKHTQRRHWRPSCIDRERITPPRVVVSTTSLLPVAPDPHALAFSPEKQSRTRRWLRQMWQYATYSVLVQLRDGQSKRVHFLANTFNPDVWEKTRQRERFKSLYIRSLSEDALKIIIFGRELLPKSPRAKSTPVPLMPVTALYEPLSLSEQWELSDLVQMLDVYGQRRLRTIVAKCVRDDYATLTAALPSASTTSTPSSPRTSPTHRPSLTVQDLPTGFLVHHHHHFTRSRTESSIGSPPSPGKQHSVAPPTPTSSHHHLQHSASIPVSFQRETLKAPDKPSWSPPSSPFSKQQWFVEALLPSWLLRRSLPLTNWELGPVSLRLHHRPPRYSQLDGDTIASSSTHETFFEMSLESGTGAALLLSRPTVRCLFEFRLGLVRATLFSPDASSIANPSGRHTTNAITTDYIRDANDGFLYVGFKYKLKNTPETSVIAAALAPQDEWAVKAKVCAGRISIEYDDMSLQMALRKDAGYLHDEPTTTETPQPPIRLESATYFSIIQDVVSNWKAFIHRTQSPRQESVTAPTTASPLDVNKSAHSRATKSARIAKLLNALMQQSSCIELDVNGMELRLSMLTRHVESVLSVEKNQALLFDSEEVQVTLPATRAGLENRPLLNECHVHAGGAGIKFHTTKQGRTAVINHILSRLQASMC</sequence>
<evidence type="ECO:0000313" key="3">
    <source>
        <dbReference type="Proteomes" id="UP000794436"/>
    </source>
</evidence>
<dbReference type="EMBL" id="SPLM01000036">
    <property type="protein sequence ID" value="TMW66281.1"/>
    <property type="molecule type" value="Genomic_DNA"/>
</dbReference>
<dbReference type="OrthoDB" id="124385at2759"/>
<dbReference type="Proteomes" id="UP000794436">
    <property type="component" value="Unassembled WGS sequence"/>
</dbReference>
<organism evidence="2 3">
    <name type="scientific">Pythium oligandrum</name>
    <name type="common">Mycoparasitic fungus</name>
    <dbReference type="NCBI Taxonomy" id="41045"/>
    <lineage>
        <taxon>Eukaryota</taxon>
        <taxon>Sar</taxon>
        <taxon>Stramenopiles</taxon>
        <taxon>Oomycota</taxon>
        <taxon>Peronosporomycetes</taxon>
        <taxon>Pythiales</taxon>
        <taxon>Pythiaceae</taxon>
        <taxon>Pythium</taxon>
    </lineage>
</organism>
<feature type="region of interest" description="Disordered" evidence="1">
    <location>
        <begin position="502"/>
        <end position="525"/>
    </location>
</feature>
<feature type="compositionally biased region" description="Low complexity" evidence="1">
    <location>
        <begin position="502"/>
        <end position="524"/>
    </location>
</feature>
<reference evidence="2" key="1">
    <citation type="submission" date="2019-03" db="EMBL/GenBank/DDBJ databases">
        <title>Long read genome sequence of the mycoparasitic Pythium oligandrum ATCC 38472 isolated from sugarbeet rhizosphere.</title>
        <authorList>
            <person name="Gaulin E."/>
        </authorList>
    </citation>
    <scope>NUCLEOTIDE SEQUENCE</scope>
    <source>
        <strain evidence="2">ATCC 38472_TT</strain>
    </source>
</reference>
<proteinExistence type="predicted"/>
<protein>
    <submittedName>
        <fullName evidence="2">Uncharacterized protein</fullName>
    </submittedName>
</protein>
<gene>
    <name evidence="2" type="ORF">Poli38472_004046</name>
</gene>